<dbReference type="Proteomes" id="UP000266327">
    <property type="component" value="Unassembled WGS sequence"/>
</dbReference>
<comment type="caution">
    <text evidence="5">The sequence shown here is derived from an EMBL/GenBank/DDBJ whole genome shotgun (WGS) entry which is preliminary data.</text>
</comment>
<protein>
    <submittedName>
        <fullName evidence="5">Branched-chain amino acid ABC transporter substrate-binding protein</fullName>
    </submittedName>
</protein>
<dbReference type="Gene3D" id="3.40.50.2300">
    <property type="match status" value="2"/>
</dbReference>
<feature type="chain" id="PRO_5017404945" evidence="3">
    <location>
        <begin position="25"/>
        <end position="401"/>
    </location>
</feature>
<keyword evidence="2 3" id="KW-0732">Signal</keyword>
<dbReference type="InterPro" id="IPR028082">
    <property type="entry name" value="Peripla_BP_I"/>
</dbReference>
<name>A0A3A3G966_9BURK</name>
<dbReference type="CDD" id="cd06343">
    <property type="entry name" value="PBP1_ABC_ligand_binding-like"/>
    <property type="match status" value="1"/>
</dbReference>
<proteinExistence type="inferred from homology"/>
<comment type="similarity">
    <text evidence="1">Belongs to the leucine-binding protein family.</text>
</comment>
<keyword evidence="6" id="KW-1185">Reference proteome</keyword>
<dbReference type="EMBL" id="QYUQ01000002">
    <property type="protein sequence ID" value="RJG04205.1"/>
    <property type="molecule type" value="Genomic_DNA"/>
</dbReference>
<dbReference type="Pfam" id="PF13458">
    <property type="entry name" value="Peripla_BP_6"/>
    <property type="match status" value="1"/>
</dbReference>
<sequence>MLHKTLTHALTGMALVSLTVCAHAQKKYDTGASDTEIKVGNIVPYSGPASSYGAIGKAMTVYFEKINKEGGVNGRKIKFISLDDGYNPAKTVEQTRKLVEQEGVLLLLSPLGSAQNSAIQKYVQQKKIPHLFVASGAAKWSDPKNSPWSIGWNPSYPVEASIYAKHILETKPNAKIAVLYQNDDFGKDYLKGFRSGLGNKVKDMIVSEASYEVTDPTMDNQIVSLKASGADTLVYFTSPKFSAQAIKKTGDIGWKPTQYLANVSIQIDSVIKPAGTDYAKGIYSVAYLKDTSDPQWQKTKEYNDWATWMKEYNPSADMAENHNVYGYSQAQLLVHVLKKAGDNLTRENIMKQAANLDTTLPMLLPGIKLKTTPDDYALIKRLQLIQFNGTVWNLTDKTYGQ</sequence>
<feature type="signal peptide" evidence="3">
    <location>
        <begin position="1"/>
        <end position="24"/>
    </location>
</feature>
<evidence type="ECO:0000313" key="6">
    <source>
        <dbReference type="Proteomes" id="UP000266327"/>
    </source>
</evidence>
<accession>A0A3A3G966</accession>
<evidence type="ECO:0000259" key="4">
    <source>
        <dbReference type="Pfam" id="PF13458"/>
    </source>
</evidence>
<reference evidence="6" key="1">
    <citation type="submission" date="2018-09" db="EMBL/GenBank/DDBJ databases">
        <authorList>
            <person name="Zhu H."/>
        </authorList>
    </citation>
    <scope>NUCLEOTIDE SEQUENCE [LARGE SCALE GENOMIC DNA]</scope>
    <source>
        <strain evidence="6">K1S02-23</strain>
    </source>
</reference>
<evidence type="ECO:0000256" key="2">
    <source>
        <dbReference type="ARBA" id="ARBA00022729"/>
    </source>
</evidence>
<dbReference type="InterPro" id="IPR028081">
    <property type="entry name" value="Leu-bd"/>
</dbReference>
<evidence type="ECO:0000256" key="3">
    <source>
        <dbReference type="SAM" id="SignalP"/>
    </source>
</evidence>
<gene>
    <name evidence="5" type="ORF">D3878_03795</name>
</gene>
<evidence type="ECO:0000313" key="5">
    <source>
        <dbReference type="EMBL" id="RJG04205.1"/>
    </source>
</evidence>
<dbReference type="PANTHER" id="PTHR47235">
    <property type="entry name" value="BLR6548 PROTEIN"/>
    <property type="match status" value="1"/>
</dbReference>
<dbReference type="SUPFAM" id="SSF53822">
    <property type="entry name" value="Periplasmic binding protein-like I"/>
    <property type="match status" value="1"/>
</dbReference>
<organism evidence="5 6">
    <name type="scientific">Noviherbaspirillum sedimenti</name>
    <dbReference type="NCBI Taxonomy" id="2320865"/>
    <lineage>
        <taxon>Bacteria</taxon>
        <taxon>Pseudomonadati</taxon>
        <taxon>Pseudomonadota</taxon>
        <taxon>Betaproteobacteria</taxon>
        <taxon>Burkholderiales</taxon>
        <taxon>Oxalobacteraceae</taxon>
        <taxon>Noviherbaspirillum</taxon>
    </lineage>
</organism>
<dbReference type="OrthoDB" id="9777352at2"/>
<evidence type="ECO:0000256" key="1">
    <source>
        <dbReference type="ARBA" id="ARBA00010062"/>
    </source>
</evidence>
<dbReference type="PANTHER" id="PTHR47235:SF1">
    <property type="entry name" value="BLR6548 PROTEIN"/>
    <property type="match status" value="1"/>
</dbReference>
<dbReference type="AlphaFoldDB" id="A0A3A3G966"/>
<feature type="domain" description="Leucine-binding protein" evidence="4">
    <location>
        <begin position="36"/>
        <end position="387"/>
    </location>
</feature>